<evidence type="ECO:0000256" key="3">
    <source>
        <dbReference type="PIRSR" id="PIRSR600246-3"/>
    </source>
</evidence>
<comment type="similarity">
    <text evidence="1">Belongs to the Ntn-hydrolase family.</text>
</comment>
<evidence type="ECO:0000313" key="4">
    <source>
        <dbReference type="EMBL" id="RZC27670.1"/>
    </source>
</evidence>
<proteinExistence type="inferred from homology"/>
<gene>
    <name evidence="4" type="ORF">BDFB_005688</name>
</gene>
<dbReference type="GO" id="GO:0005737">
    <property type="term" value="C:cytoplasm"/>
    <property type="evidence" value="ECO:0007669"/>
    <property type="project" value="TreeGrafter"/>
</dbReference>
<dbReference type="AlphaFoldDB" id="A0A482VGL0"/>
<dbReference type="PANTHER" id="PTHR10188">
    <property type="entry name" value="L-ASPARAGINASE"/>
    <property type="match status" value="1"/>
</dbReference>
<dbReference type="PANTHER" id="PTHR10188:SF8">
    <property type="entry name" value="THREONINE ASPARTASE 1"/>
    <property type="match status" value="1"/>
</dbReference>
<feature type="active site" description="Nucleophile" evidence="2">
    <location>
        <position position="172"/>
    </location>
</feature>
<dbReference type="GO" id="GO:0004298">
    <property type="term" value="F:threonine-type endopeptidase activity"/>
    <property type="evidence" value="ECO:0007669"/>
    <property type="project" value="InterPro"/>
</dbReference>
<dbReference type="Gene3D" id="3.60.20.30">
    <property type="entry name" value="(Glycosyl)asparaginase"/>
    <property type="match status" value="1"/>
</dbReference>
<name>A0A482VGL0_ASBVE</name>
<feature type="site" description="Cleavage; by autolysis" evidence="3">
    <location>
        <begin position="171"/>
        <end position="172"/>
    </location>
</feature>
<dbReference type="InterPro" id="IPR029055">
    <property type="entry name" value="Ntn_hydrolases_N"/>
</dbReference>
<comment type="caution">
    <text evidence="4">The sequence shown here is derived from an EMBL/GenBank/DDBJ whole genome shotgun (WGS) entry which is preliminary data.</text>
</comment>
<evidence type="ECO:0000256" key="1">
    <source>
        <dbReference type="ARBA" id="ARBA00010872"/>
    </source>
</evidence>
<keyword evidence="5" id="KW-1185">Reference proteome</keyword>
<protein>
    <submittedName>
        <fullName evidence="4">Threonine aspartase 1</fullName>
    </submittedName>
</protein>
<dbReference type="Pfam" id="PF01112">
    <property type="entry name" value="Asparaginase_2"/>
    <property type="match status" value="1"/>
</dbReference>
<dbReference type="Proteomes" id="UP000292052">
    <property type="component" value="Unassembled WGS sequence"/>
</dbReference>
<dbReference type="InterPro" id="IPR037464">
    <property type="entry name" value="Taspase1"/>
</dbReference>
<dbReference type="EMBL" id="QDEB01103339">
    <property type="protein sequence ID" value="RZC27670.1"/>
    <property type="molecule type" value="Genomic_DNA"/>
</dbReference>
<dbReference type="GO" id="GO:0051604">
    <property type="term" value="P:protein maturation"/>
    <property type="evidence" value="ECO:0007669"/>
    <property type="project" value="TreeGrafter"/>
</dbReference>
<evidence type="ECO:0000256" key="2">
    <source>
        <dbReference type="PIRSR" id="PIRSR600246-1"/>
    </source>
</evidence>
<reference evidence="4 5" key="1">
    <citation type="submission" date="2017-03" db="EMBL/GenBank/DDBJ databases">
        <title>Genome of the blue death feigning beetle - Asbolus verrucosus.</title>
        <authorList>
            <person name="Rider S.D."/>
        </authorList>
    </citation>
    <scope>NUCLEOTIDE SEQUENCE [LARGE SCALE GENOMIC DNA]</scope>
    <source>
        <strain evidence="4">Butters</strain>
        <tissue evidence="4">Head and leg muscle</tissue>
    </source>
</reference>
<dbReference type="OrthoDB" id="77601at2759"/>
<dbReference type="InterPro" id="IPR000246">
    <property type="entry name" value="Peptidase_T2"/>
</dbReference>
<accession>A0A482VGL0</accession>
<evidence type="ECO:0000313" key="5">
    <source>
        <dbReference type="Proteomes" id="UP000292052"/>
    </source>
</evidence>
<dbReference type="CDD" id="cd04514">
    <property type="entry name" value="Taspase1_like"/>
    <property type="match status" value="1"/>
</dbReference>
<organism evidence="4 5">
    <name type="scientific">Asbolus verrucosus</name>
    <name type="common">Desert ironclad beetle</name>
    <dbReference type="NCBI Taxonomy" id="1661398"/>
    <lineage>
        <taxon>Eukaryota</taxon>
        <taxon>Metazoa</taxon>
        <taxon>Ecdysozoa</taxon>
        <taxon>Arthropoda</taxon>
        <taxon>Hexapoda</taxon>
        <taxon>Insecta</taxon>
        <taxon>Pterygota</taxon>
        <taxon>Neoptera</taxon>
        <taxon>Endopterygota</taxon>
        <taxon>Coleoptera</taxon>
        <taxon>Polyphaga</taxon>
        <taxon>Cucujiformia</taxon>
        <taxon>Tenebrionidae</taxon>
        <taxon>Pimeliinae</taxon>
        <taxon>Asbolus</taxon>
    </lineage>
</organism>
<dbReference type="STRING" id="1661398.A0A482VGL0"/>
<sequence>MAGGIVAVHCGNHKSNYYSKYNRLSKKACRKGIEVLKNGGSALEAVKAVITKDDPLTNSGYGSNLTDEGQVEGDASVMDGKTLLYGGCGAVENVKNPIHLAYDLCIKQTESLPLGLIPPSLLVGKGGVQYAKSVGLKIVNRKSLISTKALLQYKKYKKLLEHSNKGKELLDTVGAVCMDESGHVAAGCSSGGILLKRPGRVGQAAIYASGVWADSFNQERESSVAVCTSGCGEHLIRTQLAKEIAEDVKNSSCPTLGLSQYLSNVAPRLCGALVLHVNNKTGDIAVLWGHTTESMSIGFMRCIDENPKAVISQLPKEISVGSSVNVSGVYTYNNKDSKEVT</sequence>
<dbReference type="SUPFAM" id="SSF56235">
    <property type="entry name" value="N-terminal nucleophile aminohydrolases (Ntn hydrolases)"/>
    <property type="match status" value="1"/>
</dbReference>